<keyword evidence="3" id="KW-0645">Protease</keyword>
<dbReference type="AlphaFoldDB" id="A0A9N9XQW8"/>
<evidence type="ECO:0000256" key="3">
    <source>
        <dbReference type="ARBA" id="ARBA00022670"/>
    </source>
</evidence>
<evidence type="ECO:0000256" key="9">
    <source>
        <dbReference type="SAM" id="SignalP"/>
    </source>
</evidence>
<dbReference type="InterPro" id="IPR001254">
    <property type="entry name" value="Trypsin_dom"/>
</dbReference>
<evidence type="ECO:0000256" key="2">
    <source>
        <dbReference type="ARBA" id="ARBA00022525"/>
    </source>
</evidence>
<name>A0A9N9XQW8_PHYSR</name>
<keyword evidence="6" id="KW-0720">Serine protease</keyword>
<sequence>MYRWICIVAFLTSRAAAQNLESPCPGLLAYEPRKPSEPDRIFGVLTLLSEQELDGVWLRLIFDKRCIQLGNWFGQVKTDDNKVYRIQNRNKRLQANVPITVRFFIRFNANEEPPKLVEWRLNSKTVCKLVETVPLSLTTEAYYTSPDLIGGAQPVTQNGPQIAVLQSNNGNGDTYPPFGENNEDYDFFMGDFALLGKPQEDAENLQCGVVAKSAQPLITTGQPTREAEFPWHASIYHARITGIDLTYICGGSLISLNHIVTAAHCVTRRKSQKVLNPNSLFAYLGKFYLQAWLNPNIQDRKIEKIIVHEQYNSRTFSHDIAILKLRNPADLTDYVRPVCLWQENVNLESVISKQGTIVGWGYDHTGTVTEQLIKAYMPVVSNEMCVYSLPDFYSRFTSDYTYCAGFNNGTGACNGDSGGGMVFPIAGTDRNNPVWQLRGLVSISVALQNLNRCDSTHYVVFTDVAKYLDWIKKAIQM</sequence>
<dbReference type="Pfam" id="PF16030">
    <property type="entry name" value="GD_N"/>
    <property type="match status" value="1"/>
</dbReference>
<evidence type="ECO:0000256" key="6">
    <source>
        <dbReference type="ARBA" id="ARBA00022825"/>
    </source>
</evidence>
<keyword evidence="8" id="KW-1015">Disulfide bond</keyword>
<evidence type="ECO:0000256" key="5">
    <source>
        <dbReference type="ARBA" id="ARBA00022801"/>
    </source>
</evidence>
<dbReference type="GO" id="GO:0005576">
    <property type="term" value="C:extracellular region"/>
    <property type="evidence" value="ECO:0007669"/>
    <property type="project" value="UniProtKB-SubCell"/>
</dbReference>
<dbReference type="SMART" id="SM00020">
    <property type="entry name" value="Tryp_SPc"/>
    <property type="match status" value="1"/>
</dbReference>
<dbReference type="PROSITE" id="PS00134">
    <property type="entry name" value="TRYPSIN_HIS"/>
    <property type="match status" value="1"/>
</dbReference>
<feature type="chain" id="PRO_5040411224" description="Peptidase S1 domain-containing protein" evidence="9">
    <location>
        <begin position="18"/>
        <end position="477"/>
    </location>
</feature>
<keyword evidence="5" id="KW-0378">Hydrolase</keyword>
<evidence type="ECO:0000313" key="11">
    <source>
        <dbReference type="EMBL" id="CAG9861490.1"/>
    </source>
</evidence>
<keyword evidence="2" id="KW-0964">Secreted</keyword>
<dbReference type="PANTHER" id="PTHR24260:SF143">
    <property type="entry name" value="SERINE PROTEASE GD-LIKE PROTEIN"/>
    <property type="match status" value="1"/>
</dbReference>
<dbReference type="PROSITE" id="PS50240">
    <property type="entry name" value="TRYPSIN_DOM"/>
    <property type="match status" value="1"/>
</dbReference>
<feature type="domain" description="Peptidase S1" evidence="10">
    <location>
        <begin position="218"/>
        <end position="476"/>
    </location>
</feature>
<dbReference type="SUPFAM" id="SSF50494">
    <property type="entry name" value="Trypsin-like serine proteases"/>
    <property type="match status" value="1"/>
</dbReference>
<feature type="signal peptide" evidence="9">
    <location>
        <begin position="1"/>
        <end position="17"/>
    </location>
</feature>
<dbReference type="InterPro" id="IPR009003">
    <property type="entry name" value="Peptidase_S1_PA"/>
</dbReference>
<comment type="subcellular location">
    <subcellularLocation>
        <location evidence="1">Secreted</location>
    </subcellularLocation>
</comment>
<evidence type="ECO:0000259" key="10">
    <source>
        <dbReference type="PROSITE" id="PS50240"/>
    </source>
</evidence>
<dbReference type="FunFam" id="2.40.10.10:FF:000146">
    <property type="entry name" value="Serine protease 53"/>
    <property type="match status" value="1"/>
</dbReference>
<reference evidence="11" key="1">
    <citation type="submission" date="2022-01" db="EMBL/GenBank/DDBJ databases">
        <authorList>
            <person name="King R."/>
        </authorList>
    </citation>
    <scope>NUCLEOTIDE SEQUENCE</scope>
</reference>
<evidence type="ECO:0000256" key="1">
    <source>
        <dbReference type="ARBA" id="ARBA00004613"/>
    </source>
</evidence>
<dbReference type="InterPro" id="IPR018114">
    <property type="entry name" value="TRYPSIN_HIS"/>
</dbReference>
<dbReference type="Gene3D" id="2.40.10.10">
    <property type="entry name" value="Trypsin-like serine proteases"/>
    <property type="match status" value="1"/>
</dbReference>
<dbReference type="EMBL" id="OU900097">
    <property type="protein sequence ID" value="CAG9861490.1"/>
    <property type="molecule type" value="Genomic_DNA"/>
</dbReference>
<organism evidence="11 12">
    <name type="scientific">Phyllotreta striolata</name>
    <name type="common">Striped flea beetle</name>
    <name type="synonym">Crioceris striolata</name>
    <dbReference type="NCBI Taxonomy" id="444603"/>
    <lineage>
        <taxon>Eukaryota</taxon>
        <taxon>Metazoa</taxon>
        <taxon>Ecdysozoa</taxon>
        <taxon>Arthropoda</taxon>
        <taxon>Hexapoda</taxon>
        <taxon>Insecta</taxon>
        <taxon>Pterygota</taxon>
        <taxon>Neoptera</taxon>
        <taxon>Endopterygota</taxon>
        <taxon>Coleoptera</taxon>
        <taxon>Polyphaga</taxon>
        <taxon>Cucujiformia</taxon>
        <taxon>Chrysomeloidea</taxon>
        <taxon>Chrysomelidae</taxon>
        <taxon>Galerucinae</taxon>
        <taxon>Alticini</taxon>
        <taxon>Phyllotreta</taxon>
    </lineage>
</organism>
<dbReference type="InterPro" id="IPR031986">
    <property type="entry name" value="GD_N"/>
</dbReference>
<evidence type="ECO:0000256" key="7">
    <source>
        <dbReference type="ARBA" id="ARBA00023145"/>
    </source>
</evidence>
<dbReference type="InterPro" id="IPR043504">
    <property type="entry name" value="Peptidase_S1_PA_chymotrypsin"/>
</dbReference>
<proteinExistence type="predicted"/>
<evidence type="ECO:0000256" key="8">
    <source>
        <dbReference type="ARBA" id="ARBA00023157"/>
    </source>
</evidence>
<dbReference type="OrthoDB" id="6147874at2759"/>
<dbReference type="PRINTS" id="PR00722">
    <property type="entry name" value="CHYMOTRYPSIN"/>
</dbReference>
<keyword evidence="12" id="KW-1185">Reference proteome</keyword>
<dbReference type="Pfam" id="PF00089">
    <property type="entry name" value="Trypsin"/>
    <property type="match status" value="1"/>
</dbReference>
<dbReference type="PANTHER" id="PTHR24260">
    <property type="match status" value="1"/>
</dbReference>
<keyword evidence="4 9" id="KW-0732">Signal</keyword>
<dbReference type="Proteomes" id="UP001153712">
    <property type="component" value="Chromosome 4"/>
</dbReference>
<evidence type="ECO:0000313" key="12">
    <source>
        <dbReference type="Proteomes" id="UP001153712"/>
    </source>
</evidence>
<accession>A0A9N9XQW8</accession>
<dbReference type="InterPro" id="IPR051333">
    <property type="entry name" value="CLIP_Serine_Protease"/>
</dbReference>
<dbReference type="GO" id="GO:0006508">
    <property type="term" value="P:proteolysis"/>
    <property type="evidence" value="ECO:0007669"/>
    <property type="project" value="UniProtKB-KW"/>
</dbReference>
<protein>
    <recommendedName>
        <fullName evidence="10">Peptidase S1 domain-containing protein</fullName>
    </recommendedName>
</protein>
<dbReference type="GO" id="GO:0004252">
    <property type="term" value="F:serine-type endopeptidase activity"/>
    <property type="evidence" value="ECO:0007669"/>
    <property type="project" value="InterPro"/>
</dbReference>
<keyword evidence="7" id="KW-0865">Zymogen</keyword>
<evidence type="ECO:0000256" key="4">
    <source>
        <dbReference type="ARBA" id="ARBA00022729"/>
    </source>
</evidence>
<dbReference type="CDD" id="cd00190">
    <property type="entry name" value="Tryp_SPc"/>
    <property type="match status" value="1"/>
</dbReference>
<dbReference type="InterPro" id="IPR001314">
    <property type="entry name" value="Peptidase_S1A"/>
</dbReference>
<gene>
    <name evidence="11" type="ORF">PHYEVI_LOCUS7829</name>
</gene>